<organism evidence="3 4">
    <name type="scientific">Corynebacterium lizhenjunii</name>
    <dbReference type="NCBI Taxonomy" id="2709394"/>
    <lineage>
        <taxon>Bacteria</taxon>
        <taxon>Bacillati</taxon>
        <taxon>Actinomycetota</taxon>
        <taxon>Actinomycetes</taxon>
        <taxon>Mycobacteriales</taxon>
        <taxon>Corynebacteriaceae</taxon>
        <taxon>Corynebacterium</taxon>
    </lineage>
</organism>
<feature type="transmembrane region" description="Helical" evidence="2">
    <location>
        <begin position="182"/>
        <end position="208"/>
    </location>
</feature>
<feature type="transmembrane region" description="Helical" evidence="2">
    <location>
        <begin position="228"/>
        <end position="261"/>
    </location>
</feature>
<accession>A0A7T0KDF7</accession>
<feature type="transmembrane region" description="Helical" evidence="2">
    <location>
        <begin position="96"/>
        <end position="121"/>
    </location>
</feature>
<evidence type="ECO:0000313" key="4">
    <source>
        <dbReference type="Proteomes" id="UP000594681"/>
    </source>
</evidence>
<evidence type="ECO:0000256" key="1">
    <source>
        <dbReference type="SAM" id="MobiDB-lite"/>
    </source>
</evidence>
<keyword evidence="2" id="KW-0472">Membrane</keyword>
<keyword evidence="2" id="KW-1133">Transmembrane helix</keyword>
<feature type="region of interest" description="Disordered" evidence="1">
    <location>
        <begin position="1"/>
        <end position="51"/>
    </location>
</feature>
<dbReference type="KEGG" id="cliz:G7Y31_07080"/>
<reference evidence="3 4" key="1">
    <citation type="submission" date="2020-11" db="EMBL/GenBank/DDBJ databases">
        <title>Corynebacterium sp. ZJ-599.</title>
        <authorList>
            <person name="Zhou J."/>
        </authorList>
    </citation>
    <scope>NUCLEOTIDE SEQUENCE [LARGE SCALE GENOMIC DNA]</scope>
    <source>
        <strain evidence="3 4">ZJ-599</strain>
    </source>
</reference>
<evidence type="ECO:0008006" key="5">
    <source>
        <dbReference type="Google" id="ProtNLM"/>
    </source>
</evidence>
<feature type="transmembrane region" description="Helical" evidence="2">
    <location>
        <begin position="141"/>
        <end position="162"/>
    </location>
</feature>
<evidence type="ECO:0000256" key="2">
    <source>
        <dbReference type="SAM" id="Phobius"/>
    </source>
</evidence>
<protein>
    <recommendedName>
        <fullName evidence="5">Integral membrane protein</fullName>
    </recommendedName>
</protein>
<keyword evidence="4" id="KW-1185">Reference proteome</keyword>
<dbReference type="EMBL" id="CP064954">
    <property type="protein sequence ID" value="QPK78341.1"/>
    <property type="molecule type" value="Genomic_DNA"/>
</dbReference>
<keyword evidence="2" id="KW-0812">Transmembrane</keyword>
<gene>
    <name evidence="3" type="ORF">G7Y31_07080</name>
</gene>
<proteinExistence type="predicted"/>
<dbReference type="Proteomes" id="UP000594681">
    <property type="component" value="Chromosome"/>
</dbReference>
<feature type="compositionally biased region" description="Basic and acidic residues" evidence="1">
    <location>
        <begin position="7"/>
        <end position="32"/>
    </location>
</feature>
<dbReference type="AlphaFoldDB" id="A0A7T0KDF7"/>
<dbReference type="RefSeq" id="WP_165006556.1">
    <property type="nucleotide sequence ID" value="NZ_CP064954.1"/>
</dbReference>
<evidence type="ECO:0000313" key="3">
    <source>
        <dbReference type="EMBL" id="QPK78341.1"/>
    </source>
</evidence>
<feature type="transmembrane region" description="Helical" evidence="2">
    <location>
        <begin position="282"/>
        <end position="312"/>
    </location>
</feature>
<name>A0A7T0KDF7_9CORY</name>
<sequence length="336" mass="35260">MTTPNDPQRDGGDQRPEPGRYEPTNHPEDRPDFGVPSYPTHSDSSAGTGAEFNGYSGYEGAGEYGVNGATIPAPPGVHPWEAIKFGFKRTFQNPGLWVLGSLLFIGVAVVVGLIAGFAAGWTGDANAEVHIGASPWGPGDIALNSLAAIIGLLLTPVIYSLVLRDIDAPKAGFKDIPRTQNFWKVIGASILVGIISAALALALAFITLFGALQRLEQSIEQLDDPAVALAALGTVLLAVLGLTVLMAFVTPFFTLIVWLVADGRAGVLESIPMGVKLGAKNYLPLVGFQLLLMFIMLVLGLVTLGFGLLVLLPAQYLALGHVYRQAIGGQIPAPAA</sequence>